<evidence type="ECO:0000313" key="1">
    <source>
        <dbReference type="EMBL" id="CAI9762683.1"/>
    </source>
</evidence>
<reference evidence="1" key="1">
    <citation type="submission" date="2023-05" db="EMBL/GenBank/DDBJ databases">
        <authorList>
            <person name="Huff M."/>
        </authorList>
    </citation>
    <scope>NUCLEOTIDE SEQUENCE</scope>
</reference>
<sequence length="207" mass="23353">MQAIGEISKSRRIITVLKNPSLCLFNSLERVNSSQAAENGSELSSPALCRHFHFTTSGFLRGNHLPVKSYCLKCIMPISTHSMLMYAPYSTEASAVENDSAGDHYFLLHAKQHRDVKLMVEVMKLVKKNELALQPGKADLVFRKLDLISKYGKGFVTSGVSLRQTSFDLWMEFAARKGDSVSLWKIEKWRSETMKQHTLATHIVVAY</sequence>
<dbReference type="AlphaFoldDB" id="A0AAD1Z4E7"/>
<proteinExistence type="predicted"/>
<protein>
    <submittedName>
        <fullName evidence="1">Uncharacterized protein</fullName>
    </submittedName>
</protein>
<dbReference type="Proteomes" id="UP000834106">
    <property type="component" value="Chromosome 6"/>
</dbReference>
<dbReference type="EMBL" id="OU503041">
    <property type="protein sequence ID" value="CAI9762683.1"/>
    <property type="molecule type" value="Genomic_DNA"/>
</dbReference>
<name>A0AAD1Z4E7_9LAMI</name>
<evidence type="ECO:0000313" key="2">
    <source>
        <dbReference type="Proteomes" id="UP000834106"/>
    </source>
</evidence>
<organism evidence="1 2">
    <name type="scientific">Fraxinus pennsylvanica</name>
    <dbReference type="NCBI Taxonomy" id="56036"/>
    <lineage>
        <taxon>Eukaryota</taxon>
        <taxon>Viridiplantae</taxon>
        <taxon>Streptophyta</taxon>
        <taxon>Embryophyta</taxon>
        <taxon>Tracheophyta</taxon>
        <taxon>Spermatophyta</taxon>
        <taxon>Magnoliopsida</taxon>
        <taxon>eudicotyledons</taxon>
        <taxon>Gunneridae</taxon>
        <taxon>Pentapetalae</taxon>
        <taxon>asterids</taxon>
        <taxon>lamiids</taxon>
        <taxon>Lamiales</taxon>
        <taxon>Oleaceae</taxon>
        <taxon>Oleeae</taxon>
        <taxon>Fraxinus</taxon>
    </lineage>
</organism>
<keyword evidence="2" id="KW-1185">Reference proteome</keyword>
<dbReference type="PANTHER" id="PTHR47604:SF1">
    <property type="entry name" value="ADENYLYL CYCLASE"/>
    <property type="match status" value="1"/>
</dbReference>
<dbReference type="PANTHER" id="PTHR47604">
    <property type="entry name" value="ADENYLYL CYCLASE"/>
    <property type="match status" value="1"/>
</dbReference>
<accession>A0AAD1Z4E7</accession>
<gene>
    <name evidence="1" type="ORF">FPE_LOCUS10113</name>
</gene>